<dbReference type="Proteomes" id="UP000190409">
    <property type="component" value="Unassembled WGS sequence"/>
</dbReference>
<keyword evidence="1" id="KW-0812">Transmembrane</keyword>
<keyword evidence="1" id="KW-1133">Transmembrane helix</keyword>
<comment type="caution">
    <text evidence="2">The sequence shown here is derived from an EMBL/GenBank/DDBJ whole genome shotgun (WGS) entry which is preliminary data.</text>
</comment>
<keyword evidence="1" id="KW-0472">Membrane</keyword>
<dbReference type="AlphaFoldDB" id="A0A1S8KPQ7"/>
<protein>
    <submittedName>
        <fullName evidence="2">Uncharacterized protein</fullName>
    </submittedName>
</protein>
<evidence type="ECO:0000313" key="3">
    <source>
        <dbReference type="Proteomes" id="UP000190409"/>
    </source>
</evidence>
<name>A0A1S8KPQ7_9LACT</name>
<proteinExistence type="predicted"/>
<evidence type="ECO:0000313" key="2">
    <source>
        <dbReference type="EMBL" id="OOL81717.1"/>
    </source>
</evidence>
<evidence type="ECO:0000256" key="1">
    <source>
        <dbReference type="SAM" id="Phobius"/>
    </source>
</evidence>
<reference evidence="2 3" key="1">
    <citation type="submission" date="2017-01" db="EMBL/GenBank/DDBJ databases">
        <title>Complete Genome Sequence of Dolosigranulum pigrum isolated from a Patient with interstitial lung disease.</title>
        <authorList>
            <person name="Mukhopadhyay R."/>
            <person name="Joaquin J."/>
            <person name="Hogue R."/>
            <person name="Fitzgerald S."/>
            <person name="Jospin G."/>
            <person name="Eisen J.A."/>
            <person name="Chaturvedi V."/>
        </authorList>
    </citation>
    <scope>NUCLEOTIDE SEQUENCE [LARGE SCALE GENOMIC DNA]</scope>
    <source>
        <strain evidence="2 3">15S00348</strain>
    </source>
</reference>
<dbReference type="EMBL" id="MUYF01000003">
    <property type="protein sequence ID" value="OOL81717.1"/>
    <property type="molecule type" value="Genomic_DNA"/>
</dbReference>
<feature type="transmembrane region" description="Helical" evidence="1">
    <location>
        <begin position="33"/>
        <end position="53"/>
    </location>
</feature>
<organism evidence="2 3">
    <name type="scientific">Dolosigranulum pigrum</name>
    <dbReference type="NCBI Taxonomy" id="29394"/>
    <lineage>
        <taxon>Bacteria</taxon>
        <taxon>Bacillati</taxon>
        <taxon>Bacillota</taxon>
        <taxon>Bacilli</taxon>
        <taxon>Lactobacillales</taxon>
        <taxon>Carnobacteriaceae</taxon>
        <taxon>Dolosigranulum</taxon>
    </lineage>
</organism>
<accession>A0A1S8KPQ7</accession>
<gene>
    <name evidence="2" type="ORF">BWX42_08440</name>
</gene>
<feature type="transmembrane region" description="Helical" evidence="1">
    <location>
        <begin position="9"/>
        <end position="27"/>
    </location>
</feature>
<sequence length="59" mass="6985">MNNKKFKTLFIHMPISWIFGTLVWGIFVKNSNINFITEHLSMLSIYYLGLSIYSQKNKN</sequence>